<gene>
    <name evidence="1" type="ORF">DVS81_19370</name>
</gene>
<dbReference type="EMBL" id="QPGA01000069">
    <property type="protein sequence ID" value="RDE48935.1"/>
    <property type="molecule type" value="Genomic_DNA"/>
</dbReference>
<protein>
    <submittedName>
        <fullName evidence="1">Uncharacterized protein</fullName>
    </submittedName>
</protein>
<accession>A0A369XHN1</accession>
<reference evidence="1 2" key="1">
    <citation type="submission" date="2018-05" db="EMBL/GenBank/DDBJ databases">
        <title>Integrated omic analyses show evidence that a Ca. Accumulibacter phosphatis strain performs denitrification under micro-aerobic conditions.</title>
        <authorList>
            <person name="Camejo P.Y."/>
            <person name="Katherine M.D."/>
            <person name="Daniel N.R."/>
        </authorList>
    </citation>
    <scope>NUCLEOTIDE SEQUENCE [LARGE SCALE GENOMIC DNA]</scope>
    <source>
        <strain evidence="1">UW-LDO-IC</strain>
    </source>
</reference>
<dbReference type="AlphaFoldDB" id="A0A369XHN1"/>
<dbReference type="Proteomes" id="UP000253831">
    <property type="component" value="Unassembled WGS sequence"/>
</dbReference>
<evidence type="ECO:0000313" key="2">
    <source>
        <dbReference type="Proteomes" id="UP000253831"/>
    </source>
</evidence>
<sequence length="126" mass="13451">MTGKAVSRPQGEAGSAYDCTQSLLDKDWVDRSLMEEKACSSVSIYPRIEALQGLEARPVGEFAVPDDREVLLAPAIASALGCPGYGALADFSKGLVGWRILIFNVKEARWKTQEPLTAGGHANGLS</sequence>
<name>A0A369XHN1_9PROT</name>
<organism evidence="1 2">
    <name type="scientific">Candidatus Accumulibacter meliphilus</name>
    <dbReference type="NCBI Taxonomy" id="2211374"/>
    <lineage>
        <taxon>Bacteria</taxon>
        <taxon>Pseudomonadati</taxon>
        <taxon>Pseudomonadota</taxon>
        <taxon>Betaproteobacteria</taxon>
        <taxon>Candidatus Accumulibacter</taxon>
    </lineage>
</organism>
<proteinExistence type="predicted"/>
<evidence type="ECO:0000313" key="1">
    <source>
        <dbReference type="EMBL" id="RDE48935.1"/>
    </source>
</evidence>
<comment type="caution">
    <text evidence="1">The sequence shown here is derived from an EMBL/GenBank/DDBJ whole genome shotgun (WGS) entry which is preliminary data.</text>
</comment>